<proteinExistence type="inferred from homology"/>
<keyword evidence="4" id="KW-0456">Lyase</keyword>
<evidence type="ECO:0000256" key="2">
    <source>
        <dbReference type="ARBA" id="ARBA00012224"/>
    </source>
</evidence>
<organism evidence="7 8">
    <name type="scientific">Thermomonas beijingensis</name>
    <dbReference type="NCBI Taxonomy" id="2872701"/>
    <lineage>
        <taxon>Bacteria</taxon>
        <taxon>Pseudomonadati</taxon>
        <taxon>Pseudomonadota</taxon>
        <taxon>Gammaproteobacteria</taxon>
        <taxon>Lysobacterales</taxon>
        <taxon>Lysobacteraceae</taxon>
        <taxon>Thermomonas</taxon>
    </lineage>
</organism>
<evidence type="ECO:0000259" key="6">
    <source>
        <dbReference type="Pfam" id="PF00155"/>
    </source>
</evidence>
<comment type="cofactor">
    <cofactor evidence="1">
        <name>pyridoxal 5'-phosphate</name>
        <dbReference type="ChEBI" id="CHEBI:597326"/>
    </cofactor>
</comment>
<comment type="similarity">
    <text evidence="5">Belongs to the class-II pyridoxal-phosphate-dependent aminotransferase family. MalY/PatB cystathionine beta-lyase subfamily.</text>
</comment>
<protein>
    <recommendedName>
        <fullName evidence="2">cysteine-S-conjugate beta-lyase</fullName>
        <ecNumber evidence="2">4.4.1.13</ecNumber>
    </recommendedName>
</protein>
<evidence type="ECO:0000313" key="7">
    <source>
        <dbReference type="EMBL" id="MBZ4184734.1"/>
    </source>
</evidence>
<dbReference type="CDD" id="cd00609">
    <property type="entry name" value="AAT_like"/>
    <property type="match status" value="1"/>
</dbReference>
<dbReference type="PANTHER" id="PTHR43525">
    <property type="entry name" value="PROTEIN MALY"/>
    <property type="match status" value="1"/>
</dbReference>
<keyword evidence="3" id="KW-0663">Pyridoxal phosphate</keyword>
<comment type="caution">
    <text evidence="7">The sequence shown here is derived from an EMBL/GenBank/DDBJ whole genome shotgun (WGS) entry which is preliminary data.</text>
</comment>
<dbReference type="InterPro" id="IPR015424">
    <property type="entry name" value="PyrdxlP-dep_Trfase"/>
</dbReference>
<dbReference type="EC" id="4.4.1.13" evidence="2"/>
<dbReference type="RefSeq" id="WP_223625259.1">
    <property type="nucleotide sequence ID" value="NZ_JAIQDJ010000001.1"/>
</dbReference>
<evidence type="ECO:0000256" key="3">
    <source>
        <dbReference type="ARBA" id="ARBA00022898"/>
    </source>
</evidence>
<sequence>MDTAAFDSLSATQLMAAGSRKWTAFPGCIGAFVAEMDFGLAPPIRQALDKAMADGLTGYLTPKLLHDLGEACAQWQLAQHGWAIRPDDVNVMPDVLSALEAVLRHFLPAGTPVIVPVPCYMPFIPILNWVGNPVIQLPMLRTQDGWQMDEAGLDAAFAGGAGLLLLCNPHNPIGKVYTRDELARISAIVARHDARVFADEIHAPLVFEGQRHVPYAALNEAAARQAITAVSASKMWNLAGLKCAQFVFTRDQDRTLWRSIGHHLNDATSTWGVIAHTAAWAHGEPWRQQVLAYLQGNRDLLTRHLAAHLPQIGYTPAQGTYLAWLDCRALALPPTPQVFFRQHAKVAMTDGGDCGDGGQGHVRFNFALPRPLLVQAVQQMAQALATR</sequence>
<name>A0ABS7TA54_9GAMM</name>
<dbReference type="Gene3D" id="3.40.640.10">
    <property type="entry name" value="Type I PLP-dependent aspartate aminotransferase-like (Major domain)"/>
    <property type="match status" value="1"/>
</dbReference>
<keyword evidence="8" id="KW-1185">Reference proteome</keyword>
<dbReference type="PANTHER" id="PTHR43525:SF2">
    <property type="entry name" value="CYSTATHIONINE BETA-LYASE-RELATED"/>
    <property type="match status" value="1"/>
</dbReference>
<keyword evidence="7" id="KW-0032">Aminotransferase</keyword>
<accession>A0ABS7TA54</accession>
<dbReference type="InterPro" id="IPR051798">
    <property type="entry name" value="Class-II_PLP-Dep_Aminotrans"/>
</dbReference>
<keyword evidence="7" id="KW-0808">Transferase</keyword>
<evidence type="ECO:0000256" key="1">
    <source>
        <dbReference type="ARBA" id="ARBA00001933"/>
    </source>
</evidence>
<evidence type="ECO:0000256" key="5">
    <source>
        <dbReference type="ARBA" id="ARBA00037974"/>
    </source>
</evidence>
<dbReference type="Gene3D" id="3.90.1150.10">
    <property type="entry name" value="Aspartate Aminotransferase, domain 1"/>
    <property type="match status" value="1"/>
</dbReference>
<evidence type="ECO:0000313" key="8">
    <source>
        <dbReference type="Proteomes" id="UP001430290"/>
    </source>
</evidence>
<dbReference type="Pfam" id="PF00155">
    <property type="entry name" value="Aminotran_1_2"/>
    <property type="match status" value="1"/>
</dbReference>
<dbReference type="InterPro" id="IPR004839">
    <property type="entry name" value="Aminotransferase_I/II_large"/>
</dbReference>
<feature type="domain" description="Aminotransferase class I/classII large" evidence="6">
    <location>
        <begin position="37"/>
        <end position="373"/>
    </location>
</feature>
<gene>
    <name evidence="7" type="ORF">K7B09_00105</name>
</gene>
<dbReference type="Proteomes" id="UP001430290">
    <property type="component" value="Unassembled WGS sequence"/>
</dbReference>
<reference evidence="7" key="1">
    <citation type="submission" date="2021-09" db="EMBL/GenBank/DDBJ databases">
        <authorList>
            <person name="Wu T."/>
            <person name="Guo S.Z."/>
        </authorList>
    </citation>
    <scope>NUCLEOTIDE SEQUENCE</scope>
    <source>
        <strain evidence="7">RSS-23</strain>
    </source>
</reference>
<dbReference type="GO" id="GO:0008483">
    <property type="term" value="F:transaminase activity"/>
    <property type="evidence" value="ECO:0007669"/>
    <property type="project" value="UniProtKB-KW"/>
</dbReference>
<evidence type="ECO:0000256" key="4">
    <source>
        <dbReference type="ARBA" id="ARBA00023239"/>
    </source>
</evidence>
<dbReference type="SUPFAM" id="SSF53383">
    <property type="entry name" value="PLP-dependent transferases"/>
    <property type="match status" value="1"/>
</dbReference>
<dbReference type="InterPro" id="IPR015421">
    <property type="entry name" value="PyrdxlP-dep_Trfase_major"/>
</dbReference>
<dbReference type="InterPro" id="IPR015422">
    <property type="entry name" value="PyrdxlP-dep_Trfase_small"/>
</dbReference>
<dbReference type="EMBL" id="JAIQDJ010000001">
    <property type="protein sequence ID" value="MBZ4184734.1"/>
    <property type="molecule type" value="Genomic_DNA"/>
</dbReference>